<evidence type="ECO:0000256" key="1">
    <source>
        <dbReference type="ARBA" id="ARBA00001541"/>
    </source>
</evidence>
<dbReference type="InterPro" id="IPR029063">
    <property type="entry name" value="SAM-dependent_MTases_sf"/>
</dbReference>
<dbReference type="AlphaFoldDB" id="A0A314ZST4"/>
<dbReference type="SUPFAM" id="SSF53335">
    <property type="entry name" value="S-adenosyl-L-methionine-dependent methyltransferases"/>
    <property type="match status" value="1"/>
</dbReference>
<sequence>MAINEPDYFKLLTKKISKLSGIILDSYRDKYLKRRIELRMKVVGIKDYREYARFIEKDENELKALIDTLTINVTEFMRDKGPFEYFRDKLAVDIIERKQKSQSKLVRFWSAGCSCGEEPYSIGMCAREVFPEDWSISVYATDIDEKCLKTASEGVYCKDKLQNLDYSLKSKYFEKTENDYKIKNTNKLSYRFKRHDLTNDPPISKHLDTVFCRNVMIYFNEKQKVKMITRFHEGLIKGGFLVIGKSETLPNEIRHLFEPVSLKNKIYMKV</sequence>
<dbReference type="PROSITE" id="PS50123">
    <property type="entry name" value="CHER"/>
    <property type="match status" value="1"/>
</dbReference>
<dbReference type="Gene3D" id="3.40.50.150">
    <property type="entry name" value="Vaccinia Virus protein VP39"/>
    <property type="match status" value="1"/>
</dbReference>
<evidence type="ECO:0000256" key="2">
    <source>
        <dbReference type="ARBA" id="ARBA00012534"/>
    </source>
</evidence>
<evidence type="ECO:0000313" key="8">
    <source>
        <dbReference type="EMBL" id="RNI10445.1"/>
    </source>
</evidence>
<dbReference type="Proteomes" id="UP000273978">
    <property type="component" value="Unassembled WGS sequence"/>
</dbReference>
<name>A0A314ZST4_9EURY</name>
<dbReference type="RefSeq" id="WP_105460455.1">
    <property type="nucleotide sequence ID" value="NZ_PVBU01000004.1"/>
</dbReference>
<reference evidence="7 9" key="1">
    <citation type="submission" date="2018-02" db="EMBL/GenBank/DDBJ databases">
        <title>Subsurface microbial communities from deep shales in Ohio and West Virginia, USA.</title>
        <authorList>
            <person name="Wrighton K."/>
        </authorList>
    </citation>
    <scope>NUCLEOTIDE SEQUENCE [LARGE SCALE GENOMIC DNA]</scope>
    <source>
        <strain evidence="7 9">DSM 10369</strain>
    </source>
</reference>
<dbReference type="InterPro" id="IPR000780">
    <property type="entry name" value="CheR_MeTrfase"/>
</dbReference>
<dbReference type="InterPro" id="IPR050903">
    <property type="entry name" value="Bact_Chemotaxis_MeTrfase"/>
</dbReference>
<dbReference type="InterPro" id="IPR036804">
    <property type="entry name" value="CheR_N_sf"/>
</dbReference>
<proteinExistence type="predicted"/>
<evidence type="ECO:0000259" key="6">
    <source>
        <dbReference type="PROSITE" id="PS50123"/>
    </source>
</evidence>
<keyword evidence="3 7" id="KW-0489">Methyltransferase</keyword>
<dbReference type="InterPro" id="IPR022641">
    <property type="entry name" value="CheR_N"/>
</dbReference>
<keyword evidence="5" id="KW-0949">S-adenosyl-L-methionine</keyword>
<dbReference type="PANTHER" id="PTHR24422:SF10">
    <property type="entry name" value="CHEMOTAXIS PROTEIN METHYLTRANSFERASE 2"/>
    <property type="match status" value="1"/>
</dbReference>
<dbReference type="Pfam" id="PF03705">
    <property type="entry name" value="CheR_N"/>
    <property type="match status" value="1"/>
</dbReference>
<keyword evidence="4 7" id="KW-0808">Transferase</keyword>
<organism evidence="7 9">
    <name type="scientific">Methanohalophilus euhalobius</name>
    <dbReference type="NCBI Taxonomy" id="51203"/>
    <lineage>
        <taxon>Archaea</taxon>
        <taxon>Methanobacteriati</taxon>
        <taxon>Methanobacteriota</taxon>
        <taxon>Stenosarchaea group</taxon>
        <taxon>Methanomicrobia</taxon>
        <taxon>Methanosarcinales</taxon>
        <taxon>Methanosarcinaceae</taxon>
        <taxon>Methanohalophilus</taxon>
    </lineage>
</organism>
<comment type="catalytic activity">
    <reaction evidence="1">
        <text>L-glutamyl-[protein] + S-adenosyl-L-methionine = [protein]-L-glutamate 5-O-methyl ester + S-adenosyl-L-homocysteine</text>
        <dbReference type="Rhea" id="RHEA:24452"/>
        <dbReference type="Rhea" id="RHEA-COMP:10208"/>
        <dbReference type="Rhea" id="RHEA-COMP:10311"/>
        <dbReference type="ChEBI" id="CHEBI:29973"/>
        <dbReference type="ChEBI" id="CHEBI:57856"/>
        <dbReference type="ChEBI" id="CHEBI:59789"/>
        <dbReference type="ChEBI" id="CHEBI:82795"/>
        <dbReference type="EC" id="2.1.1.80"/>
    </reaction>
</comment>
<dbReference type="GO" id="GO:0032259">
    <property type="term" value="P:methylation"/>
    <property type="evidence" value="ECO:0007669"/>
    <property type="project" value="UniProtKB-KW"/>
</dbReference>
<evidence type="ECO:0000313" key="9">
    <source>
        <dbReference type="Proteomes" id="UP000251060"/>
    </source>
</evidence>
<dbReference type="PRINTS" id="PR00996">
    <property type="entry name" value="CHERMTFRASE"/>
</dbReference>
<evidence type="ECO:0000256" key="3">
    <source>
        <dbReference type="ARBA" id="ARBA00022603"/>
    </source>
</evidence>
<dbReference type="PANTHER" id="PTHR24422">
    <property type="entry name" value="CHEMOTAXIS PROTEIN METHYLTRANSFERASE"/>
    <property type="match status" value="1"/>
</dbReference>
<dbReference type="GO" id="GO:0008983">
    <property type="term" value="F:protein-glutamate O-methyltransferase activity"/>
    <property type="evidence" value="ECO:0007669"/>
    <property type="project" value="UniProtKB-EC"/>
</dbReference>
<dbReference type="EC" id="2.1.1.80" evidence="2"/>
<dbReference type="Proteomes" id="UP000251060">
    <property type="component" value="Unassembled WGS sequence"/>
</dbReference>
<dbReference type="Pfam" id="PF01739">
    <property type="entry name" value="CheR"/>
    <property type="match status" value="1"/>
</dbReference>
<dbReference type="EMBL" id="RJJF01000012">
    <property type="protein sequence ID" value="RNI10445.1"/>
    <property type="molecule type" value="Genomic_DNA"/>
</dbReference>
<dbReference type="SMART" id="SM00138">
    <property type="entry name" value="MeTrc"/>
    <property type="match status" value="1"/>
</dbReference>
<evidence type="ECO:0000256" key="4">
    <source>
        <dbReference type="ARBA" id="ARBA00022679"/>
    </source>
</evidence>
<feature type="domain" description="CheR-type methyltransferase" evidence="6">
    <location>
        <begin position="9"/>
        <end position="258"/>
    </location>
</feature>
<dbReference type="Gene3D" id="1.10.155.10">
    <property type="entry name" value="Chemotaxis receptor methyltransferase CheR, N-terminal domain"/>
    <property type="match status" value="1"/>
</dbReference>
<dbReference type="SUPFAM" id="SSF47757">
    <property type="entry name" value="Chemotaxis receptor methyltransferase CheR, N-terminal domain"/>
    <property type="match status" value="1"/>
</dbReference>
<comment type="caution">
    <text evidence="7">The sequence shown here is derived from an EMBL/GenBank/DDBJ whole genome shotgun (WGS) entry which is preliminary data.</text>
</comment>
<gene>
    <name evidence="7" type="ORF">B0H22_104145</name>
    <name evidence="8" type="ORF">EDD83_03530</name>
</gene>
<evidence type="ECO:0000256" key="5">
    <source>
        <dbReference type="ARBA" id="ARBA00022691"/>
    </source>
</evidence>
<evidence type="ECO:0000313" key="10">
    <source>
        <dbReference type="Proteomes" id="UP000273978"/>
    </source>
</evidence>
<dbReference type="EMBL" id="PVBU01000004">
    <property type="protein sequence ID" value="PQV42888.1"/>
    <property type="molecule type" value="Genomic_DNA"/>
</dbReference>
<dbReference type="InterPro" id="IPR022642">
    <property type="entry name" value="CheR_C"/>
</dbReference>
<accession>A0A314ZST4</accession>
<protein>
    <recommendedName>
        <fullName evidence="2">protein-glutamate O-methyltransferase</fullName>
        <ecNumber evidence="2">2.1.1.80</ecNumber>
    </recommendedName>
</protein>
<evidence type="ECO:0000313" key="7">
    <source>
        <dbReference type="EMBL" id="PQV42888.1"/>
    </source>
</evidence>
<reference evidence="8 10" key="2">
    <citation type="submission" date="2018-10" db="EMBL/GenBank/DDBJ databases">
        <title>Cultivation of a novel Methanohalophilus strain from Kebrit Deep of the Red Sea and a genomic comparison of members of the genus Methanohalophilus.</title>
        <authorList>
            <person name="Guan Y."/>
            <person name="Ngugi D.K."/>
            <person name="Stingl U."/>
        </authorList>
    </citation>
    <scope>NUCLEOTIDE SEQUENCE [LARGE SCALE GENOMIC DNA]</scope>
    <source>
        <strain evidence="8 10">DSM 10369</strain>
    </source>
</reference>